<accession>B5VHH2</accession>
<proteinExistence type="predicted"/>
<dbReference type="AlphaFoldDB" id="B5VHH2"/>
<evidence type="ECO:0000313" key="2">
    <source>
        <dbReference type="Proteomes" id="UP000008988"/>
    </source>
</evidence>
<evidence type="ECO:0000313" key="1">
    <source>
        <dbReference type="EMBL" id="EDZ72623.1"/>
    </source>
</evidence>
<name>B5VHH2_YEAS6</name>
<sequence length="34" mass="3980">MVEKKRGQQRASHTNQVLGSVRSFLRGFPYLPQY</sequence>
<dbReference type="EMBL" id="ABSV01000662">
    <property type="protein sequence ID" value="EDZ72623.1"/>
    <property type="molecule type" value="Genomic_DNA"/>
</dbReference>
<reference evidence="1 2" key="1">
    <citation type="journal article" date="2008" name="FEMS Yeast Res.">
        <title>Comparative genome analysis of a Saccharomyces cerevisiae wine strain.</title>
        <authorList>
            <person name="Borneman A.R."/>
            <person name="Forgan A.H."/>
            <person name="Pretorius I.S."/>
            <person name="Chambers P.J."/>
        </authorList>
    </citation>
    <scope>NUCLEOTIDE SEQUENCE [LARGE SCALE GENOMIC DNA]</scope>
    <source>
        <strain evidence="1 2">AWRI1631</strain>
    </source>
</reference>
<protein>
    <submittedName>
        <fullName evidence="1">Uncharacterized protein</fullName>
    </submittedName>
</protein>
<gene>
    <name evidence="1" type="ORF">AWRI1631_51090</name>
</gene>
<organism evidence="1 2">
    <name type="scientific">Saccharomyces cerevisiae (strain AWRI1631)</name>
    <name type="common">Baker's yeast</name>
    <dbReference type="NCBI Taxonomy" id="545124"/>
    <lineage>
        <taxon>Eukaryota</taxon>
        <taxon>Fungi</taxon>
        <taxon>Dikarya</taxon>
        <taxon>Ascomycota</taxon>
        <taxon>Saccharomycotina</taxon>
        <taxon>Saccharomycetes</taxon>
        <taxon>Saccharomycetales</taxon>
        <taxon>Saccharomycetaceae</taxon>
        <taxon>Saccharomyces</taxon>
    </lineage>
</organism>
<dbReference type="Proteomes" id="UP000008988">
    <property type="component" value="Unassembled WGS sequence"/>
</dbReference>
<comment type="caution">
    <text evidence="1">The sequence shown here is derived from an EMBL/GenBank/DDBJ whole genome shotgun (WGS) entry which is preliminary data.</text>
</comment>